<dbReference type="HOGENOM" id="CLU_029718_0_0_0"/>
<dbReference type="PANTHER" id="PTHR34142">
    <property type="entry name" value="ENDO-BETA-1,4-GLUCANASE A"/>
    <property type="match status" value="1"/>
</dbReference>
<accession>A3ZLY4</accession>
<sequence length="333" mass="37774">MNLAGAEFGTNIQDFSQYNLGDLHRDYTFNSRATVRYFCERGVTAFRIPISWERLQPELRGPLQADYCGNLQLLLSWIAEAKGTAILDLHNYGRYRVYRSGRPIEAVLGETTDGALLLSEDDLADVWRKLAERLSDNPTVIAYGLMNEPHHIAAHVWKRASNRAVAAIRELDPDRWITVCGNEWATAQNFEEVNGPEPWIRDPSNKTIYEAHAYFDADRSGKYELTFDQEAARDPQLSQRPQQVLTPFLSWCRRNGVHGYVGEVGVPKSESRWHELLASGCRLIRDANCAIGYWAAGEWWGDYPLSVQPESLDDPLPIQMAVVCDNMRPSTAN</sequence>
<dbReference type="STRING" id="314230.DSM3645_10217"/>
<dbReference type="SMR" id="A3ZLY4"/>
<dbReference type="GO" id="GO:0009251">
    <property type="term" value="P:glucan catabolic process"/>
    <property type="evidence" value="ECO:0007669"/>
    <property type="project" value="TreeGrafter"/>
</dbReference>
<dbReference type="InterPro" id="IPR018087">
    <property type="entry name" value="Glyco_hydro_5_CS"/>
</dbReference>
<feature type="domain" description="Glycoside hydrolase family 5" evidence="4">
    <location>
        <begin position="11"/>
        <end position="296"/>
    </location>
</feature>
<dbReference type="EMBL" id="AANZ01000001">
    <property type="protein sequence ID" value="EAQ82767.1"/>
    <property type="molecule type" value="Genomic_DNA"/>
</dbReference>
<dbReference type="PANTHER" id="PTHR34142:SF1">
    <property type="entry name" value="GLYCOSIDE HYDROLASE FAMILY 5 DOMAIN-CONTAINING PROTEIN"/>
    <property type="match status" value="1"/>
</dbReference>
<dbReference type="InterPro" id="IPR017853">
    <property type="entry name" value="GH"/>
</dbReference>
<evidence type="ECO:0000256" key="1">
    <source>
        <dbReference type="ARBA" id="ARBA00022801"/>
    </source>
</evidence>
<organism evidence="5 6">
    <name type="scientific">Blastopirellula marina DSM 3645</name>
    <dbReference type="NCBI Taxonomy" id="314230"/>
    <lineage>
        <taxon>Bacteria</taxon>
        <taxon>Pseudomonadati</taxon>
        <taxon>Planctomycetota</taxon>
        <taxon>Planctomycetia</taxon>
        <taxon>Pirellulales</taxon>
        <taxon>Pirellulaceae</taxon>
        <taxon>Blastopirellula</taxon>
    </lineage>
</organism>
<dbReference type="eggNOG" id="COG2730">
    <property type="taxonomic scope" value="Bacteria"/>
</dbReference>
<dbReference type="Proteomes" id="UP000004358">
    <property type="component" value="Unassembled WGS sequence"/>
</dbReference>
<evidence type="ECO:0000313" key="5">
    <source>
        <dbReference type="EMBL" id="EAQ82767.1"/>
    </source>
</evidence>
<dbReference type="PROSITE" id="PS00659">
    <property type="entry name" value="GLYCOSYL_HYDROL_F5"/>
    <property type="match status" value="1"/>
</dbReference>
<dbReference type="InterPro" id="IPR001547">
    <property type="entry name" value="Glyco_hydro_5"/>
</dbReference>
<evidence type="ECO:0000256" key="3">
    <source>
        <dbReference type="RuleBase" id="RU361153"/>
    </source>
</evidence>
<evidence type="ECO:0000313" key="6">
    <source>
        <dbReference type="Proteomes" id="UP000004358"/>
    </source>
</evidence>
<proteinExistence type="inferred from homology"/>
<evidence type="ECO:0000259" key="4">
    <source>
        <dbReference type="Pfam" id="PF00150"/>
    </source>
</evidence>
<comment type="similarity">
    <text evidence="3">Belongs to the glycosyl hydrolase 5 (cellulase A) family.</text>
</comment>
<name>A3ZLY4_9BACT</name>
<keyword evidence="2 3" id="KW-0326">Glycosidase</keyword>
<dbReference type="GO" id="GO:0004553">
    <property type="term" value="F:hydrolase activity, hydrolyzing O-glycosyl compounds"/>
    <property type="evidence" value="ECO:0007669"/>
    <property type="project" value="InterPro"/>
</dbReference>
<keyword evidence="1 3" id="KW-0378">Hydrolase</keyword>
<reference evidence="5 6" key="1">
    <citation type="submission" date="2006-02" db="EMBL/GenBank/DDBJ databases">
        <authorList>
            <person name="Amann R."/>
            <person name="Ferriera S."/>
            <person name="Johnson J."/>
            <person name="Kravitz S."/>
            <person name="Halpern A."/>
            <person name="Remington K."/>
            <person name="Beeson K."/>
            <person name="Tran B."/>
            <person name="Rogers Y.-H."/>
            <person name="Friedman R."/>
            <person name="Venter J.C."/>
        </authorList>
    </citation>
    <scope>NUCLEOTIDE SEQUENCE [LARGE SCALE GENOMIC DNA]</scope>
    <source>
        <strain evidence="5 6">DSM 3645</strain>
    </source>
</reference>
<protein>
    <submittedName>
        <fullName evidence="5">Cellulase</fullName>
    </submittedName>
</protein>
<dbReference type="SUPFAM" id="SSF51445">
    <property type="entry name" value="(Trans)glycosidases"/>
    <property type="match status" value="1"/>
</dbReference>
<dbReference type="Gene3D" id="3.20.20.80">
    <property type="entry name" value="Glycosidases"/>
    <property type="match status" value="1"/>
</dbReference>
<dbReference type="AlphaFoldDB" id="A3ZLY4"/>
<gene>
    <name evidence="5" type="ORF">DSM3645_10217</name>
</gene>
<evidence type="ECO:0000256" key="2">
    <source>
        <dbReference type="ARBA" id="ARBA00023295"/>
    </source>
</evidence>
<comment type="caution">
    <text evidence="5">The sequence shown here is derived from an EMBL/GenBank/DDBJ whole genome shotgun (WGS) entry which is preliminary data.</text>
</comment>
<dbReference type="Pfam" id="PF00150">
    <property type="entry name" value="Cellulase"/>
    <property type="match status" value="1"/>
</dbReference>